<dbReference type="Pfam" id="PF03029">
    <property type="entry name" value="ATP_bind_1"/>
    <property type="match status" value="1"/>
</dbReference>
<dbReference type="InterPro" id="IPR027417">
    <property type="entry name" value="P-loop_NTPase"/>
</dbReference>
<protein>
    <recommendedName>
        <fullName evidence="2 6">GPN-loop GTPase 3</fullName>
    </recommendedName>
</protein>
<keyword evidence="8" id="KW-1185">Reference proteome</keyword>
<evidence type="ECO:0000256" key="1">
    <source>
        <dbReference type="ARBA" id="ARBA00005290"/>
    </source>
</evidence>
<gene>
    <name evidence="7" type="ORF">BQ4739_LOCUS14406</name>
</gene>
<comment type="subunit">
    <text evidence="6">Binds to RNA polymerase II (RNAPII).</text>
</comment>
<evidence type="ECO:0000313" key="7">
    <source>
        <dbReference type="EMBL" id="SZX74159.1"/>
    </source>
</evidence>
<accession>A0A383WAN2</accession>
<evidence type="ECO:0000313" key="8">
    <source>
        <dbReference type="Proteomes" id="UP000256970"/>
    </source>
</evidence>
<name>A0A383WAN2_TETOB</name>
<dbReference type="GO" id="GO:0005525">
    <property type="term" value="F:GTP binding"/>
    <property type="evidence" value="ECO:0007669"/>
    <property type="project" value="UniProtKB-KW"/>
</dbReference>
<dbReference type="InterPro" id="IPR030228">
    <property type="entry name" value="Gpn3"/>
</dbReference>
<dbReference type="CDD" id="cd17872">
    <property type="entry name" value="GPN3"/>
    <property type="match status" value="1"/>
</dbReference>
<dbReference type="AlphaFoldDB" id="A0A383WAN2"/>
<dbReference type="PANTHER" id="PTHR21231:SF7">
    <property type="entry name" value="GPN-LOOP GTPASE 3"/>
    <property type="match status" value="1"/>
</dbReference>
<dbReference type="SUPFAM" id="SSF52540">
    <property type="entry name" value="P-loop containing nucleoside triphosphate hydrolases"/>
    <property type="match status" value="1"/>
</dbReference>
<dbReference type="Proteomes" id="UP000256970">
    <property type="component" value="Unassembled WGS sequence"/>
</dbReference>
<sequence length="277" mass="30273">MGKYAQLVIGPAGSGKSTYVEHLHQHCQAIQRSIHCVNLDPAAEAFAYPVSIDIRDLVSLEDVMAELQLGPNGGLLYCMEYLEDNLEEWLGQELEGYGEEDYLVFDCPGQIELYSHVGAIRSLVDFLRADGWTVAAVFALDVAFVSEPSKFIAGAMQALAAMVKLELPHINLLTKMDLAEDKAAVQEFLIPDPQLLMDSLSASTGPRFRRLNAAVAGLLDEYSLVSFVPLDITDEDSIGEVLLQIDMAVQYGEDAEVKIREFEGQEGQGGDDDAGLD</sequence>
<dbReference type="EMBL" id="FNXT01001207">
    <property type="protein sequence ID" value="SZX74159.1"/>
    <property type="molecule type" value="Genomic_DNA"/>
</dbReference>
<dbReference type="FunFam" id="3.40.50.300:FF:000552">
    <property type="entry name" value="GPN-loop GTPase 3"/>
    <property type="match status" value="1"/>
</dbReference>
<keyword evidence="3 6" id="KW-0547">Nucleotide-binding</keyword>
<dbReference type="InterPro" id="IPR004130">
    <property type="entry name" value="Gpn"/>
</dbReference>
<comment type="function">
    <text evidence="6">Small GTPase required for proper nuclear import of RNA polymerase II and III (RNAPII and RNAPIII). May act at an RNAP assembly step prior to nuclear import.</text>
</comment>
<evidence type="ECO:0000256" key="2">
    <source>
        <dbReference type="ARBA" id="ARBA00014587"/>
    </source>
</evidence>
<keyword evidence="4 6" id="KW-0378">Hydrolase</keyword>
<comment type="similarity">
    <text evidence="1 6">Belongs to the GPN-loop GTPase family.</text>
</comment>
<organism evidence="7 8">
    <name type="scientific">Tetradesmus obliquus</name>
    <name type="common">Green alga</name>
    <name type="synonym">Acutodesmus obliquus</name>
    <dbReference type="NCBI Taxonomy" id="3088"/>
    <lineage>
        <taxon>Eukaryota</taxon>
        <taxon>Viridiplantae</taxon>
        <taxon>Chlorophyta</taxon>
        <taxon>core chlorophytes</taxon>
        <taxon>Chlorophyceae</taxon>
        <taxon>CS clade</taxon>
        <taxon>Sphaeropleales</taxon>
        <taxon>Scenedesmaceae</taxon>
        <taxon>Tetradesmus</taxon>
    </lineage>
</organism>
<reference evidence="7 8" key="1">
    <citation type="submission" date="2016-10" db="EMBL/GenBank/DDBJ databases">
        <authorList>
            <person name="Cai Z."/>
        </authorList>
    </citation>
    <scope>NUCLEOTIDE SEQUENCE [LARGE SCALE GENOMIC DNA]</scope>
</reference>
<dbReference type="GO" id="GO:0003924">
    <property type="term" value="F:GTPase activity"/>
    <property type="evidence" value="ECO:0007669"/>
    <property type="project" value="TreeGrafter"/>
</dbReference>
<dbReference type="PANTHER" id="PTHR21231">
    <property type="entry name" value="XPA-BINDING PROTEIN 1-RELATED"/>
    <property type="match status" value="1"/>
</dbReference>
<proteinExistence type="inferred from homology"/>
<evidence type="ECO:0000256" key="4">
    <source>
        <dbReference type="ARBA" id="ARBA00022801"/>
    </source>
</evidence>
<dbReference type="STRING" id="3088.A0A383WAN2"/>
<evidence type="ECO:0000256" key="6">
    <source>
        <dbReference type="RuleBase" id="RU365059"/>
    </source>
</evidence>
<evidence type="ECO:0000256" key="3">
    <source>
        <dbReference type="ARBA" id="ARBA00022741"/>
    </source>
</evidence>
<keyword evidence="5 6" id="KW-0342">GTP-binding</keyword>
<evidence type="ECO:0000256" key="5">
    <source>
        <dbReference type="ARBA" id="ARBA00023134"/>
    </source>
</evidence>
<dbReference type="Gene3D" id="3.40.50.300">
    <property type="entry name" value="P-loop containing nucleotide triphosphate hydrolases"/>
    <property type="match status" value="1"/>
</dbReference>